<keyword evidence="1" id="KW-0812">Transmembrane</keyword>
<evidence type="ECO:0000256" key="1">
    <source>
        <dbReference type="SAM" id="Phobius"/>
    </source>
</evidence>
<dbReference type="Proteomes" id="UP000472580">
    <property type="component" value="Unassembled WGS sequence"/>
</dbReference>
<comment type="caution">
    <text evidence="2">The sequence shown here is derived from an EMBL/GenBank/DDBJ whole genome shotgun (WGS) entry which is preliminary data.</text>
</comment>
<sequence length="136" mass="15395">MTEISPLLIYFIGQLDTLIDASSSVLGLSLISFGILMMVRSILVCSIYDHEDKKRYDDYLQFYNKVIKIICPVIVFSFLSSILLPSKSTVAAMVVVPAVVNNEQIQNISKDVLMWAEAYIKKQLETEKNQLKENSL</sequence>
<dbReference type="RefSeq" id="WP_160335271.1">
    <property type="nucleotide sequence ID" value="NZ_WSRP01000016.1"/>
</dbReference>
<keyword evidence="3" id="KW-1185">Reference proteome</keyword>
<keyword evidence="1" id="KW-1133">Transmembrane helix</keyword>
<name>A0A6L6YND3_9BURK</name>
<organism evidence="2 3">
    <name type="scientific">Parasutterella muris</name>
    <dbReference type="NCBI Taxonomy" id="2565572"/>
    <lineage>
        <taxon>Bacteria</taxon>
        <taxon>Pseudomonadati</taxon>
        <taxon>Pseudomonadota</taxon>
        <taxon>Betaproteobacteria</taxon>
        <taxon>Burkholderiales</taxon>
        <taxon>Sutterellaceae</taxon>
        <taxon>Parasutterella</taxon>
    </lineage>
</organism>
<gene>
    <name evidence="2" type="ORF">E5987_06405</name>
</gene>
<evidence type="ECO:0000313" key="3">
    <source>
        <dbReference type="Proteomes" id="UP000472580"/>
    </source>
</evidence>
<dbReference type="EMBL" id="WSRP01000016">
    <property type="protein sequence ID" value="MVX56841.1"/>
    <property type="molecule type" value="Genomic_DNA"/>
</dbReference>
<protein>
    <submittedName>
        <fullName evidence="2">Uncharacterized protein</fullName>
    </submittedName>
</protein>
<keyword evidence="1" id="KW-0472">Membrane</keyword>
<reference evidence="2 3" key="1">
    <citation type="submission" date="2019-12" db="EMBL/GenBank/DDBJ databases">
        <title>Microbes associate with the intestines of laboratory mice.</title>
        <authorList>
            <person name="Navarre W."/>
            <person name="Wong E."/>
        </authorList>
    </citation>
    <scope>NUCLEOTIDE SEQUENCE [LARGE SCALE GENOMIC DNA]</scope>
    <source>
        <strain evidence="2 3">NM82_D38</strain>
    </source>
</reference>
<dbReference type="AlphaFoldDB" id="A0A6L6YND3"/>
<feature type="transmembrane region" description="Helical" evidence="1">
    <location>
        <begin position="66"/>
        <end position="84"/>
    </location>
</feature>
<evidence type="ECO:0000313" key="2">
    <source>
        <dbReference type="EMBL" id="MVX56841.1"/>
    </source>
</evidence>
<feature type="transmembrane region" description="Helical" evidence="1">
    <location>
        <begin position="25"/>
        <end position="45"/>
    </location>
</feature>
<proteinExistence type="predicted"/>
<accession>A0A6L6YND3</accession>